<feature type="region of interest" description="Disordered" evidence="2">
    <location>
        <begin position="1022"/>
        <end position="1068"/>
    </location>
</feature>
<feature type="compositionally biased region" description="Basic residues" evidence="2">
    <location>
        <begin position="1889"/>
        <end position="1898"/>
    </location>
</feature>
<feature type="region of interest" description="Disordered" evidence="2">
    <location>
        <begin position="451"/>
        <end position="495"/>
    </location>
</feature>
<organism evidence="3 4">
    <name type="scientific">Volvox africanus</name>
    <dbReference type="NCBI Taxonomy" id="51714"/>
    <lineage>
        <taxon>Eukaryota</taxon>
        <taxon>Viridiplantae</taxon>
        <taxon>Chlorophyta</taxon>
        <taxon>core chlorophytes</taxon>
        <taxon>Chlorophyceae</taxon>
        <taxon>CS clade</taxon>
        <taxon>Chlamydomonadales</taxon>
        <taxon>Volvocaceae</taxon>
        <taxon>Volvox</taxon>
    </lineage>
</organism>
<evidence type="ECO:0000313" key="3">
    <source>
        <dbReference type="EMBL" id="GLI59848.1"/>
    </source>
</evidence>
<keyword evidence="4" id="KW-1185">Reference proteome</keyword>
<feature type="region of interest" description="Disordered" evidence="2">
    <location>
        <begin position="1879"/>
        <end position="1925"/>
    </location>
</feature>
<evidence type="ECO:0000256" key="1">
    <source>
        <dbReference type="SAM" id="Coils"/>
    </source>
</evidence>
<gene>
    <name evidence="3" type="ORF">VaNZ11_001836</name>
</gene>
<dbReference type="InterPro" id="IPR016024">
    <property type="entry name" value="ARM-type_fold"/>
</dbReference>
<reference evidence="3 4" key="1">
    <citation type="journal article" date="2023" name="IScience">
        <title>Expanded male sex-determining region conserved during the evolution of homothallism in the green alga Volvox.</title>
        <authorList>
            <person name="Yamamoto K."/>
            <person name="Matsuzaki R."/>
            <person name="Mahakham W."/>
            <person name="Heman W."/>
            <person name="Sekimoto H."/>
            <person name="Kawachi M."/>
            <person name="Minakuchi Y."/>
            <person name="Toyoda A."/>
            <person name="Nozaki H."/>
        </authorList>
    </citation>
    <scope>NUCLEOTIDE SEQUENCE [LARGE SCALE GENOMIC DNA]</scope>
    <source>
        <strain evidence="3 4">NIES-4468</strain>
    </source>
</reference>
<keyword evidence="1" id="KW-0175">Coiled coil</keyword>
<feature type="region of interest" description="Disordered" evidence="2">
    <location>
        <begin position="1118"/>
        <end position="1143"/>
    </location>
</feature>
<sequence length="2301" mass="229029">MRQLGMDGIRMKSSGQCAPDGHATGLLGLPAVLGRLSDPSHRCQGPELTCLLQALCKQLISAASNTNLVIFTSADRARTTAAQVAAADVAIELSIGAPERCILPSPPQPFSSGTTSSSLHLRTHLDAIEAPASSQTIPSAAASTNSTPLALPSSQIHLSRAAAAAAAAASRRPPAGPGKAATTSTVPLAPNPTGPLALQPAIGSTNAAQAAAAAAVGLSPAAKDPTEGLAGDVTAGVVLLVDHLEHFHYRAKAVVLDGLLALSAVGLGPDRRLDPAGIASLPLPAGGGVNGAASSAVAAAAAAMAVAAAAGGGGAAGSSHSIEDPAAVAAAVQALGGLGLGDWLALRIISAGAVPRLLEMLTQRTGMNFVPVRQLASQVIHNLARRRNAAVRTALARWRPLPGLISALDVVLEDSPDIAARLLLVLSDLFPITCHQIAGALHKLISKQQPADQAAAAAPPGGGNGQTPVAAAPPPTTPLEQQQQEAVAAEGVKGGTGRARAGAGALAAAEAVATKGRRAKTGASGAEPAATAAAASRAGGGGGAHTALAGGNGAAGRPRRGVAMARNPLPEPAVAPAAVAPVAPPAQAAAAGESATTAHLGLAPDVDVPLEALLMRVTGYYMRLSYNAVLSPAPLPQPAGIKPPYGEAERRECEKALLAQKVEEHRRRRKEAAQLDCCVAALLAAAPMPSCLFDALSYSHTRAFSVLVGPPPSMGLTGTTNGGLWRAQDLLPYTLNLIQSLGGGSDSGDGGNAAAAVHGLGMASASAAATGAAATTTALPGNALAGSLKYSGSIPIVAAALDRFWDLEHPRHVVSGSSAGGAAAECPGPAFPSAPYGDKPVSTALLEHCDPILRVVLERAIQAADSLPVIATPAAVSAETAVAAPAPPPAAAELLAARVEAVPLAVLRSVGMTFLFITRSQVALRLMCFMDCLTRLMTALARHTDGAAAGVAQARMALGLANLWLCAGGGAACSGYRRQQRDDCKTANGGGGAAPAVPVAALKDTVVEPVAAVGAGKCAAEEKQAEPQLRRSARIKRRRDGAAAAAAAAAGRKEALTPPSQSGGDSDSAVAASVAGAAAGFDAAREPKYSELLESMVSMLTVRFADARHLQDSLDFQLRQQQEQHRRPDGGADGGSAAPGTSSALAGPLTAAAAAAASGAAGAWLAAVSAAASAATAVTPAERYKLVLETQAVLLQAVALLLPAMDAAQASRLVEAGAVHAAARLCRAAATAVSVPLPAEAPSSTSDTPANTTSTTATTTVNITVAAVAAKGSGDVDGQWSEEPLHGVTAVQALGLGLELLCVSGAGVYGCGAFSQVDALAAFGGVLLLRSPVTAAAAAAAAAGELTRSHHQPLKLPPAAAAPWTSPTLQLDVGPNGVRKSDIESEGPIAKSWELLRLMSGGEAPCAGHSVVLQLLGPLVSLTHGSSARCAAARAALMDVLLRVLRWGHSTTQRRRMLLQAMALWGPHLRPLLLRLPRIASPSPALYTAVPRPAPAVDAPLGLVVAAATAAVVETKAVCNLAFGRTNSQSTMPYHGSRTGRVGTPINSTHGPLHAAGIPAQLGQRTPPWGSGAAAAAAGSGSAAGSAAVALASQVMSPTRHFTSASGLRTAVPAAPNLGRGRRGSRLAAGLSSPLPMQAPQGVGFNGGGDVDAGPVTAAAAVMGSTTGVDNINGPHTNQVTLEALCELLEGTMERLADCEVVRHLHATGWLRVLCHGALCTDTAVRESCLRSLTFASRVVGSLAAVVPGLGAGSTRPLPPLLVELEADPELRNQLAALDPAAAAVLLARRPEALPPCGTDSGVMPRLLAAAAAAAGTRPKGLITASTGEAGLGPSHIGSGVAVRPGESPPEVAAVKNGGGAEVGSLQLQLPVDLELVLPVPSPEEKQRPSARRGRRRGAASSTAAKAGNRARKGKRAATRATAAATDATVVVPTAAAAAAEEVEVKVVGAPDVATAASRRTRPRKSAATRRVHAPAVVADDGAAAASLEPPAHEATATLAVVPSLAAAVVVAGPGLLASPVPKRRRISEVGGFEVSEHQCSVGATAPAAAAAGVATEAQQQPTLFPSIGGPSPCTTSLKAASQLPSDVSGRSGSAIFGSSSVMPVPINAAAVASAASAAAVGCTNEPVTATVPASAGRFVLPASAPLELQLTEREQTLAVATRNACMALESALAVRRHDLAALHTADQAAAAAAAAAATMAAAMTAEPQVVAVAAEDAAAATQCAKKKVGRPRAVAMSSTGTRGKQAAAVVPPPSPPAATVAAPPVPAAAVLPTQPIAVADDVFLSHTYRGVSKRLNFDDL</sequence>
<name>A0ABQ5RRH9_9CHLO</name>
<comment type="caution">
    <text evidence="3">The sequence shown here is derived from an EMBL/GenBank/DDBJ whole genome shotgun (WGS) entry which is preliminary data.</text>
</comment>
<evidence type="ECO:0000256" key="2">
    <source>
        <dbReference type="SAM" id="MobiDB-lite"/>
    </source>
</evidence>
<accession>A0ABQ5RRH9</accession>
<feature type="coiled-coil region" evidence="1">
    <location>
        <begin position="648"/>
        <end position="675"/>
    </location>
</feature>
<feature type="compositionally biased region" description="Gly residues" evidence="2">
    <location>
        <begin position="538"/>
        <end position="554"/>
    </location>
</feature>
<dbReference type="EMBL" id="BSDZ01000004">
    <property type="protein sequence ID" value="GLI59848.1"/>
    <property type="molecule type" value="Genomic_DNA"/>
</dbReference>
<dbReference type="Proteomes" id="UP001165090">
    <property type="component" value="Unassembled WGS sequence"/>
</dbReference>
<protein>
    <submittedName>
        <fullName evidence="3">Uncharacterized protein</fullName>
    </submittedName>
</protein>
<feature type="region of interest" description="Disordered" evidence="2">
    <location>
        <begin position="536"/>
        <end position="560"/>
    </location>
</feature>
<feature type="compositionally biased region" description="Low complexity" evidence="2">
    <location>
        <begin position="478"/>
        <end position="491"/>
    </location>
</feature>
<dbReference type="SUPFAM" id="SSF48371">
    <property type="entry name" value="ARM repeat"/>
    <property type="match status" value="1"/>
</dbReference>
<feature type="compositionally biased region" description="Basic residues" evidence="2">
    <location>
        <begin position="1909"/>
        <end position="1918"/>
    </location>
</feature>
<evidence type="ECO:0000313" key="4">
    <source>
        <dbReference type="Proteomes" id="UP001165090"/>
    </source>
</evidence>
<feature type="compositionally biased region" description="Low complexity" evidence="2">
    <location>
        <begin position="1899"/>
        <end position="1908"/>
    </location>
</feature>
<proteinExistence type="predicted"/>